<keyword evidence="16" id="KW-1185">Reference proteome</keyword>
<keyword evidence="7 10" id="KW-0256">Endoplasmic reticulum</keyword>
<feature type="domain" description="Ribophorin II N-terminal" evidence="11">
    <location>
        <begin position="49"/>
        <end position="323"/>
    </location>
</feature>
<evidence type="ECO:0000256" key="6">
    <source>
        <dbReference type="ARBA" id="ARBA00022729"/>
    </source>
</evidence>
<dbReference type="EMBL" id="JACMSC010000009">
    <property type="protein sequence ID" value="KAG6505977.1"/>
    <property type="molecule type" value="Genomic_DNA"/>
</dbReference>
<evidence type="ECO:0000259" key="12">
    <source>
        <dbReference type="Pfam" id="PF23860"/>
    </source>
</evidence>
<gene>
    <name evidence="15" type="ORF">ZIOFF_031291</name>
</gene>
<dbReference type="Pfam" id="PF05817">
    <property type="entry name" value="Ribophorin_II"/>
    <property type="match status" value="1"/>
</dbReference>
<dbReference type="PANTHER" id="PTHR12640:SF0">
    <property type="entry name" value="DOLICHYL-DIPHOSPHOOLIGOSACCHARIDE--PROTEIN GLYCOSYLTRANSFERASE SUBUNIT 2"/>
    <property type="match status" value="1"/>
</dbReference>
<dbReference type="Pfam" id="PF23861">
    <property type="entry name" value="Ribophorin_II_2nd"/>
    <property type="match status" value="1"/>
</dbReference>
<dbReference type="GO" id="GO:0006487">
    <property type="term" value="P:protein N-linked glycosylation"/>
    <property type="evidence" value="ECO:0007669"/>
    <property type="project" value="UniProtKB-UniRule"/>
</dbReference>
<comment type="caution">
    <text evidence="10">Lacks conserved residue(s) required for the propagation of feature annotation.</text>
</comment>
<evidence type="ECO:0000256" key="4">
    <source>
        <dbReference type="ARBA" id="ARBA00009038"/>
    </source>
</evidence>
<proteinExistence type="inferred from homology"/>
<name>A0A8J5GGC2_ZINOF</name>
<evidence type="ECO:0000256" key="9">
    <source>
        <dbReference type="ARBA" id="ARBA00023136"/>
    </source>
</evidence>
<evidence type="ECO:0000259" key="14">
    <source>
        <dbReference type="Pfam" id="PF25147"/>
    </source>
</evidence>
<evidence type="ECO:0000256" key="8">
    <source>
        <dbReference type="ARBA" id="ARBA00022989"/>
    </source>
</evidence>
<dbReference type="AlphaFoldDB" id="A0A8J5GGC2"/>
<evidence type="ECO:0000256" key="1">
    <source>
        <dbReference type="ARBA" id="ARBA00002791"/>
    </source>
</evidence>
<dbReference type="InterPro" id="IPR055374">
    <property type="entry name" value="Ribophorin_II_3rd"/>
</dbReference>
<evidence type="ECO:0000256" key="5">
    <source>
        <dbReference type="ARBA" id="ARBA00022692"/>
    </source>
</evidence>
<dbReference type="InterPro" id="IPR055373">
    <property type="entry name" value="Ribophorin_II_N"/>
</dbReference>
<feature type="transmembrane region" description="Helical" evidence="10">
    <location>
        <begin position="650"/>
        <end position="672"/>
    </location>
</feature>
<keyword evidence="5 10" id="KW-0812">Transmembrane</keyword>
<dbReference type="Pfam" id="PF25147">
    <property type="entry name" value="Ribophorin_II_C"/>
    <property type="match status" value="1"/>
</dbReference>
<evidence type="ECO:0000259" key="13">
    <source>
        <dbReference type="Pfam" id="PF23861"/>
    </source>
</evidence>
<keyword evidence="9 10" id="KW-0472">Membrane</keyword>
<protein>
    <recommendedName>
        <fullName evidence="10">Dolichyl-diphosphooligosaccharide--protein glycosyltransferase subunit 2</fullName>
    </recommendedName>
    <alternativeName>
        <fullName evidence="10">Ribophorin-2</fullName>
    </alternativeName>
</protein>
<evidence type="ECO:0000256" key="2">
    <source>
        <dbReference type="ARBA" id="ARBA00004477"/>
    </source>
</evidence>
<comment type="subcellular location">
    <subcellularLocation>
        <location evidence="2 10">Endoplasmic reticulum membrane</location>
        <topology evidence="2 10">Multi-pass membrane protein</topology>
    </subcellularLocation>
</comment>
<feature type="transmembrane region" description="Helical" evidence="10">
    <location>
        <begin position="615"/>
        <end position="638"/>
    </location>
</feature>
<dbReference type="InterPro" id="IPR055375">
    <property type="entry name" value="Ribophorin_II_2nd"/>
</dbReference>
<dbReference type="GO" id="GO:0008250">
    <property type="term" value="C:oligosaccharyltransferase complex"/>
    <property type="evidence" value="ECO:0007669"/>
    <property type="project" value="UniProtKB-UniRule"/>
</dbReference>
<evidence type="ECO:0000256" key="10">
    <source>
        <dbReference type="RuleBase" id="RU366029"/>
    </source>
</evidence>
<feature type="domain" description="Ribophorin II C-terminal" evidence="14">
    <location>
        <begin position="649"/>
        <end position="737"/>
    </location>
</feature>
<dbReference type="InterPro" id="IPR008814">
    <property type="entry name" value="Swp1"/>
</dbReference>
<comment type="subunit">
    <text evidence="10">Component of the oligosaccharyltransferase (OST) complex.</text>
</comment>
<accession>A0A8J5GGC2</accession>
<evidence type="ECO:0000259" key="11">
    <source>
        <dbReference type="Pfam" id="PF05817"/>
    </source>
</evidence>
<keyword evidence="8 10" id="KW-1133">Transmembrane helix</keyword>
<evidence type="ECO:0000313" key="16">
    <source>
        <dbReference type="Proteomes" id="UP000734854"/>
    </source>
</evidence>
<keyword evidence="6" id="KW-0732">Signal</keyword>
<comment type="similarity">
    <text evidence="4 10">Belongs to the SWP1 family.</text>
</comment>
<reference evidence="15 16" key="1">
    <citation type="submission" date="2020-08" db="EMBL/GenBank/DDBJ databases">
        <title>Plant Genome Project.</title>
        <authorList>
            <person name="Zhang R.-G."/>
        </authorList>
    </citation>
    <scope>NUCLEOTIDE SEQUENCE [LARGE SCALE GENOMIC DNA]</scope>
    <source>
        <tissue evidence="15">Rhizome</tissue>
    </source>
</reference>
<comment type="function">
    <text evidence="1 10">Subunit of the oligosaccharyl transferase (OST) complex that catalyzes the initial transfer of a defined glycan (Glc(3)Man(9)GlcNAc(2) in eukaryotes) from the lipid carrier dolichol-pyrophosphate to an asparagine residue within an Asn-X-Ser/Thr consensus motif in nascent polypeptide chains, the first step in protein N-glycosylation. N-glycosylation occurs cotranslationally and the complex associates with the Sec61 complex at the channel-forming translocon complex that mediates protein translocation across the endoplasmic reticulum (ER). All subunits are required for a maximal enzyme activity.</text>
</comment>
<evidence type="ECO:0000313" key="15">
    <source>
        <dbReference type="EMBL" id="KAG6505977.1"/>
    </source>
</evidence>
<dbReference type="Pfam" id="PF23860">
    <property type="entry name" value="Ribophorin_II_3rd"/>
    <property type="match status" value="1"/>
</dbReference>
<evidence type="ECO:0000256" key="3">
    <source>
        <dbReference type="ARBA" id="ARBA00004922"/>
    </source>
</evidence>
<feature type="domain" description="Ribophorin II third" evidence="12">
    <location>
        <begin position="449"/>
        <end position="571"/>
    </location>
</feature>
<feature type="transmembrane region" description="Helical" evidence="10">
    <location>
        <begin position="710"/>
        <end position="727"/>
    </location>
</feature>
<feature type="domain" description="Ribophorin II second" evidence="13">
    <location>
        <begin position="333"/>
        <end position="427"/>
    </location>
</feature>
<sequence>MASRLHEGKRSDPLRHVVQRMVPNHGSIGLRALICALLSICAAASIRPISDAHRSAALDLFVPSGGLFQSLEETYEALRTFQILGVGNFSDIGPATCPVIIDNLTSPASSPKDLFDAIRVNSILECQIGSQTFKDVAEKFQDLIKSTDKLMNFYYSILGLLHVKAQGVSVVLPDAEGVFYSIKALSQNDGRWQYDSNNAESSTCAAGIALEALAGVVSLADIELVQSKIGTIKHDIVKLFDSINSYDDGTLYFEEKHIDGSEYKGPLATTASVVRGASAFAAIVSEKLNIPGDKLVGIAKFLLSVGVPSSTKDLFNQIDSLSHIENNRISIPLILSLPSTVLSLTSKDQLEVEVTTVFGSAAPPLTVNLVRASSSDVKNNPILENQELQFDTEKNVHYLDILPLKIDIGKYTLEFEISLHDPENLNTYATGGHAHSLIFLTGLVKVDKSQIGIYDTDSESSASMLKLDFFKDDKISLVANHLQKLHLSFQLFTPLGNTIKPHQAFLKLRHESKVEHIFALESSSRQYKIILDFLALVEKFYYLSGRYDIELAVGDAAMENSFLHVLGYIDLDLPEPPERASRPPSLSVDPYARFGPKQEISHIFRAPETRPPKELSLAFLAFTLVPLGGFVIGARVLVDGFHFDAQTKATFISHCFLSMSILVSVQLLTLGVNLKSFPSSSVHALFSLLFHAGIAAILLLYVLFWLKLDLFTTLKVLGLIGVFLIFVGHRTLSCLASTSAGKVKTN</sequence>
<feature type="transmembrane region" description="Helical" evidence="10">
    <location>
        <begin position="684"/>
        <end position="704"/>
    </location>
</feature>
<evidence type="ECO:0000256" key="7">
    <source>
        <dbReference type="ARBA" id="ARBA00022824"/>
    </source>
</evidence>
<organism evidence="15 16">
    <name type="scientific">Zingiber officinale</name>
    <name type="common">Ginger</name>
    <name type="synonym">Amomum zingiber</name>
    <dbReference type="NCBI Taxonomy" id="94328"/>
    <lineage>
        <taxon>Eukaryota</taxon>
        <taxon>Viridiplantae</taxon>
        <taxon>Streptophyta</taxon>
        <taxon>Embryophyta</taxon>
        <taxon>Tracheophyta</taxon>
        <taxon>Spermatophyta</taxon>
        <taxon>Magnoliopsida</taxon>
        <taxon>Liliopsida</taxon>
        <taxon>Zingiberales</taxon>
        <taxon>Zingiberaceae</taxon>
        <taxon>Zingiber</taxon>
    </lineage>
</organism>
<comment type="caution">
    <text evidence="15">The sequence shown here is derived from an EMBL/GenBank/DDBJ whole genome shotgun (WGS) entry which is preliminary data.</text>
</comment>
<dbReference type="PANTHER" id="PTHR12640">
    <property type="entry name" value="RIBOPHORIN II"/>
    <property type="match status" value="1"/>
</dbReference>
<dbReference type="UniPathway" id="UPA00378"/>
<dbReference type="InterPro" id="IPR056790">
    <property type="entry name" value="Ribophorin_II_C"/>
</dbReference>
<comment type="pathway">
    <text evidence="3 10">Protein modification; protein glycosylation.</text>
</comment>
<dbReference type="Proteomes" id="UP000734854">
    <property type="component" value="Unassembled WGS sequence"/>
</dbReference>